<name>A0ABW1Z531_9BACT</name>
<protein>
    <submittedName>
        <fullName evidence="3">Uncharacterized protein</fullName>
    </submittedName>
</protein>
<evidence type="ECO:0000256" key="1">
    <source>
        <dbReference type="SAM" id="MobiDB-lite"/>
    </source>
</evidence>
<evidence type="ECO:0000313" key="3">
    <source>
        <dbReference type="EMBL" id="MFC6644256.1"/>
    </source>
</evidence>
<dbReference type="EMBL" id="JBHSWI010000001">
    <property type="protein sequence ID" value="MFC6644256.1"/>
    <property type="molecule type" value="Genomic_DNA"/>
</dbReference>
<comment type="caution">
    <text evidence="3">The sequence shown here is derived from an EMBL/GenBank/DDBJ whole genome shotgun (WGS) entry which is preliminary data.</text>
</comment>
<evidence type="ECO:0000313" key="4">
    <source>
        <dbReference type="Proteomes" id="UP001596391"/>
    </source>
</evidence>
<proteinExistence type="predicted"/>
<keyword evidence="4" id="KW-1185">Reference proteome</keyword>
<feature type="compositionally biased region" description="Low complexity" evidence="1">
    <location>
        <begin position="869"/>
        <end position="882"/>
    </location>
</feature>
<gene>
    <name evidence="3" type="ORF">ACFQBQ_01345</name>
</gene>
<accession>A0ABW1Z531</accession>
<reference evidence="4" key="1">
    <citation type="journal article" date="2019" name="Int. J. Syst. Evol. Microbiol.">
        <title>The Global Catalogue of Microorganisms (GCM) 10K type strain sequencing project: providing services to taxonomists for standard genome sequencing and annotation.</title>
        <authorList>
            <consortium name="The Broad Institute Genomics Platform"/>
            <consortium name="The Broad Institute Genome Sequencing Center for Infectious Disease"/>
            <person name="Wu L."/>
            <person name="Ma J."/>
        </authorList>
    </citation>
    <scope>NUCLEOTIDE SEQUENCE [LARGE SCALE GENOMIC DNA]</scope>
    <source>
        <strain evidence="4">CGMCC 1.16026</strain>
    </source>
</reference>
<evidence type="ECO:0000256" key="2">
    <source>
        <dbReference type="SAM" id="SignalP"/>
    </source>
</evidence>
<dbReference type="RefSeq" id="WP_263372197.1">
    <property type="nucleotide sequence ID" value="NZ_JAGSYD010000004.1"/>
</dbReference>
<feature type="region of interest" description="Disordered" evidence="1">
    <location>
        <begin position="403"/>
        <end position="433"/>
    </location>
</feature>
<dbReference type="Proteomes" id="UP001596391">
    <property type="component" value="Unassembled WGS sequence"/>
</dbReference>
<feature type="chain" id="PRO_5045575066" evidence="2">
    <location>
        <begin position="27"/>
        <end position="902"/>
    </location>
</feature>
<feature type="region of interest" description="Disordered" evidence="1">
    <location>
        <begin position="869"/>
        <end position="902"/>
    </location>
</feature>
<feature type="signal peptide" evidence="2">
    <location>
        <begin position="1"/>
        <end position="26"/>
    </location>
</feature>
<keyword evidence="2" id="KW-0732">Signal</keyword>
<organism evidence="3 4">
    <name type="scientific">Granulicella cerasi</name>
    <dbReference type="NCBI Taxonomy" id="741063"/>
    <lineage>
        <taxon>Bacteria</taxon>
        <taxon>Pseudomonadati</taxon>
        <taxon>Acidobacteriota</taxon>
        <taxon>Terriglobia</taxon>
        <taxon>Terriglobales</taxon>
        <taxon>Acidobacteriaceae</taxon>
        <taxon>Granulicella</taxon>
    </lineage>
</organism>
<sequence length="902" mass="96117">MGLLRLRQLALPFLLFAGLQAVPMHADGNRFDLTGPKIDVRVTRGTESLDIAHVPNLKGGDKLWLHPDLPPTQSVHYLLICVFLRGTTNPPPEDWFIRIETWNKKVRAEGAFVTVPDEAQQVVLLLAPETGGDFSTLKSAVRGRPGVFVRAQQDLIEASFEQQRIEKYMASIRRVPSADSKDLQKHSDMLARTLALKPNEDCFKRQVDMQFTCLTQTGSQMLLDDGHGQTIAQRLSNGNSSDFINQVSYTGVGGAGLYSAYVGAIVDLVRLMSNIHSAQYQYIPAISFPQGSSLNLRLNTPPSFHNPKSVIVIALPAVTPSVTPPLRLSDPNQVTCLLQPNVTIPIEGAPLVFSTALSHDMVLHLNTPPGAPKEADIPLAADAYQGGLVLQGSDFASRRHELPVPAESPKIPALGTPGAPGQKPASDKPITPQPEPVILTGSIQGKWGFDTFTGPNVTLQQLPGGDWHIVPGSNLITGTTSNLLLSATGTGCVHRITAQPTGMKSPLQLEFKPDQHPDNADGSAIPLAVTLPLNESHTAGDLHLEIQQYGQPKSDTLSTRTYSAPAEITEIEMHAADRAIRLRGKNLDTISHVDVGDLVFKPKGSAQDNTLRLALPDGAPAPSTKVDDDLTASIKLNDGRVLTQPLTVTAPRPSVSIISRNIEAGGDSNITLTDKDDLPLASHLTFTLKSKASFPRNVLVEVETLDSTLHATLSLAPSGGLLLQDPHTVVATLDPSRSFGPSAFGALHARIVFPAKGNPEGKSDSDADGSVTSDWIPLVTLVRLPVLTGIQCPTDMTQNCTVSGSAFFLVDSISNDPAFANPAPVPDGYTGNTITVPHPTNGTTLFLKLRDHPVPIDSATLPVIAAPAQHHAATHKPAATPAAEKEAKPTPATPPATATATK</sequence>